<proteinExistence type="predicted"/>
<comment type="caution">
    <text evidence="2">The sequence shown here is derived from an EMBL/GenBank/DDBJ whole genome shotgun (WGS) entry which is preliminary data.</text>
</comment>
<evidence type="ECO:0000313" key="2">
    <source>
        <dbReference type="EMBL" id="CAI2196936.1"/>
    </source>
</evidence>
<dbReference type="AlphaFoldDB" id="A0A9W4X5R2"/>
<accession>A0A9W4X5R2</accession>
<evidence type="ECO:0000259" key="1">
    <source>
        <dbReference type="Pfam" id="PF13837"/>
    </source>
</evidence>
<name>A0A9W4X5R2_9GLOM</name>
<feature type="domain" description="Myb/SANT-like DNA-binding" evidence="1">
    <location>
        <begin position="12"/>
        <end position="79"/>
    </location>
</feature>
<dbReference type="InterPro" id="IPR044822">
    <property type="entry name" value="Myb_DNA-bind_4"/>
</dbReference>
<evidence type="ECO:0000313" key="3">
    <source>
        <dbReference type="Proteomes" id="UP001153678"/>
    </source>
</evidence>
<protein>
    <submittedName>
        <fullName evidence="2">14287_t:CDS:1</fullName>
    </submittedName>
</protein>
<keyword evidence="3" id="KW-1185">Reference proteome</keyword>
<dbReference type="EMBL" id="CAMKVN010015285">
    <property type="protein sequence ID" value="CAI2196936.1"/>
    <property type="molecule type" value="Genomic_DNA"/>
</dbReference>
<feature type="non-terminal residue" evidence="2">
    <location>
        <position position="79"/>
    </location>
</feature>
<sequence>MALAAPAVALFEWIVDVTKELIQLRHDNHDDFEFIPNNHHEMIWRTITNQLFINRGFVTSPSQCRKKWYSLKYKYENLK</sequence>
<dbReference type="Gene3D" id="1.10.10.60">
    <property type="entry name" value="Homeodomain-like"/>
    <property type="match status" value="1"/>
</dbReference>
<gene>
    <name evidence="2" type="ORF">FWILDA_LOCUS17826</name>
</gene>
<dbReference type="Pfam" id="PF13837">
    <property type="entry name" value="Myb_DNA-bind_4"/>
    <property type="match status" value="1"/>
</dbReference>
<reference evidence="2" key="1">
    <citation type="submission" date="2022-08" db="EMBL/GenBank/DDBJ databases">
        <authorList>
            <person name="Kallberg Y."/>
            <person name="Tangrot J."/>
            <person name="Rosling A."/>
        </authorList>
    </citation>
    <scope>NUCLEOTIDE SEQUENCE</scope>
    <source>
        <strain evidence="2">Wild A</strain>
    </source>
</reference>
<organism evidence="2 3">
    <name type="scientific">Funneliformis geosporum</name>
    <dbReference type="NCBI Taxonomy" id="1117311"/>
    <lineage>
        <taxon>Eukaryota</taxon>
        <taxon>Fungi</taxon>
        <taxon>Fungi incertae sedis</taxon>
        <taxon>Mucoromycota</taxon>
        <taxon>Glomeromycotina</taxon>
        <taxon>Glomeromycetes</taxon>
        <taxon>Glomerales</taxon>
        <taxon>Glomeraceae</taxon>
        <taxon>Funneliformis</taxon>
    </lineage>
</organism>
<dbReference type="Proteomes" id="UP001153678">
    <property type="component" value="Unassembled WGS sequence"/>
</dbReference>